<dbReference type="PROSITE" id="PS50828">
    <property type="entry name" value="SMR"/>
    <property type="match status" value="1"/>
</dbReference>
<proteinExistence type="predicted"/>
<organism evidence="2 3">
    <name type="scientific">Kineococcus radiotolerans</name>
    <dbReference type="NCBI Taxonomy" id="131568"/>
    <lineage>
        <taxon>Bacteria</taxon>
        <taxon>Bacillati</taxon>
        <taxon>Actinomycetota</taxon>
        <taxon>Actinomycetes</taxon>
        <taxon>Kineosporiales</taxon>
        <taxon>Kineosporiaceae</taxon>
        <taxon>Kineococcus</taxon>
    </lineage>
</organism>
<evidence type="ECO:0000313" key="3">
    <source>
        <dbReference type="Proteomes" id="UP000533269"/>
    </source>
</evidence>
<dbReference type="Proteomes" id="UP000533269">
    <property type="component" value="Unassembled WGS sequence"/>
</dbReference>
<name>A0A7W4TM05_KINRA</name>
<dbReference type="RefSeq" id="WP_183391025.1">
    <property type="nucleotide sequence ID" value="NZ_JACHVY010000001.1"/>
</dbReference>
<sequence length="81" mass="9060">MLSLDLHPIFRSNRDLDTALRTFLVRAAASGEQTVEIVPGKGSGALRQRVLTFLAQPHVRKLYRSAEVDARNPGRVLVHLR</sequence>
<dbReference type="AlphaFoldDB" id="A0A7W4TM05"/>
<keyword evidence="2" id="KW-0255">Endonuclease</keyword>
<dbReference type="SUPFAM" id="SSF160443">
    <property type="entry name" value="SMR domain-like"/>
    <property type="match status" value="1"/>
</dbReference>
<gene>
    <name evidence="2" type="ORF">FHR75_001791</name>
</gene>
<dbReference type="GO" id="GO:0004519">
    <property type="term" value="F:endonuclease activity"/>
    <property type="evidence" value="ECO:0007669"/>
    <property type="project" value="UniProtKB-KW"/>
</dbReference>
<keyword evidence="2" id="KW-0540">Nuclease</keyword>
<dbReference type="InterPro" id="IPR002625">
    <property type="entry name" value="Smr_dom"/>
</dbReference>
<dbReference type="InterPro" id="IPR036063">
    <property type="entry name" value="Smr_dom_sf"/>
</dbReference>
<reference evidence="2 3" key="2">
    <citation type="submission" date="2020-08" db="EMBL/GenBank/DDBJ databases">
        <authorList>
            <person name="Partida-Martinez L."/>
            <person name="Huntemann M."/>
            <person name="Clum A."/>
            <person name="Wang J."/>
            <person name="Palaniappan K."/>
            <person name="Ritter S."/>
            <person name="Chen I.-M."/>
            <person name="Stamatis D."/>
            <person name="Reddy T."/>
            <person name="O'Malley R."/>
            <person name="Daum C."/>
            <person name="Shapiro N."/>
            <person name="Ivanova N."/>
            <person name="Kyrpides N."/>
            <person name="Woyke T."/>
        </authorList>
    </citation>
    <scope>NUCLEOTIDE SEQUENCE [LARGE SCALE GENOMIC DNA]</scope>
    <source>
        <strain evidence="2 3">AS2.23</strain>
    </source>
</reference>
<dbReference type="EMBL" id="JACHVY010000001">
    <property type="protein sequence ID" value="MBB2901003.1"/>
    <property type="molecule type" value="Genomic_DNA"/>
</dbReference>
<dbReference type="Gene3D" id="3.30.1370.110">
    <property type="match status" value="1"/>
</dbReference>
<keyword evidence="2" id="KW-0378">Hydrolase</keyword>
<protein>
    <submittedName>
        <fullName evidence="2">DNA-nicking Smr family endonuclease</fullName>
    </submittedName>
</protein>
<evidence type="ECO:0000259" key="1">
    <source>
        <dbReference type="PROSITE" id="PS50828"/>
    </source>
</evidence>
<accession>A0A7W4TM05</accession>
<reference evidence="2 3" key="1">
    <citation type="submission" date="2020-08" db="EMBL/GenBank/DDBJ databases">
        <title>The Agave Microbiome: Exploring the role of microbial communities in plant adaptations to desert environments.</title>
        <authorList>
            <person name="Partida-Martinez L.P."/>
        </authorList>
    </citation>
    <scope>NUCLEOTIDE SEQUENCE [LARGE SCALE GENOMIC DNA]</scope>
    <source>
        <strain evidence="2 3">AS2.23</strain>
    </source>
</reference>
<dbReference type="Pfam" id="PF01713">
    <property type="entry name" value="Smr"/>
    <property type="match status" value="1"/>
</dbReference>
<comment type="caution">
    <text evidence="2">The sequence shown here is derived from an EMBL/GenBank/DDBJ whole genome shotgun (WGS) entry which is preliminary data.</text>
</comment>
<feature type="domain" description="Smr" evidence="1">
    <location>
        <begin position="1"/>
        <end position="81"/>
    </location>
</feature>
<evidence type="ECO:0000313" key="2">
    <source>
        <dbReference type="EMBL" id="MBB2901003.1"/>
    </source>
</evidence>